<gene>
    <name evidence="7" type="ORF">BO82DRAFT_384399</name>
</gene>
<dbReference type="RefSeq" id="XP_025490759.1">
    <property type="nucleotide sequence ID" value="XM_025638099.1"/>
</dbReference>
<feature type="binding site" evidence="5">
    <location>
        <position position="243"/>
    </location>
    <ligand>
        <name>glyoxylate</name>
        <dbReference type="ChEBI" id="CHEBI:36655"/>
    </ligand>
</feature>
<evidence type="ECO:0000256" key="5">
    <source>
        <dbReference type="PIRSR" id="PIRSR000138-2"/>
    </source>
</evidence>
<feature type="binding site" evidence="5">
    <location>
        <begin position="274"/>
        <end position="278"/>
    </location>
    <ligand>
        <name>FMN</name>
        <dbReference type="ChEBI" id="CHEBI:58210"/>
    </ligand>
</feature>
<dbReference type="PANTHER" id="PTHR10578">
    <property type="entry name" value="S -2-HYDROXY-ACID OXIDASE-RELATED"/>
    <property type="match status" value="1"/>
</dbReference>
<keyword evidence="5" id="KW-0288">FMN</keyword>
<keyword evidence="5" id="KW-0285">Flavoprotein</keyword>
<feature type="binding site" evidence="5">
    <location>
        <position position="140"/>
    </location>
    <ligand>
        <name>FMN</name>
        <dbReference type="ChEBI" id="CHEBI:58210"/>
    </ligand>
</feature>
<dbReference type="SUPFAM" id="SSF51395">
    <property type="entry name" value="FMN-linked oxidoreductases"/>
    <property type="match status" value="1"/>
</dbReference>
<feature type="binding site" evidence="5">
    <location>
        <position position="149"/>
    </location>
    <ligand>
        <name>glyoxylate</name>
        <dbReference type="ChEBI" id="CHEBI:36655"/>
    </ligand>
</feature>
<evidence type="ECO:0000256" key="2">
    <source>
        <dbReference type="ARBA" id="ARBA00023002"/>
    </source>
</evidence>
<protein>
    <submittedName>
        <fullName evidence="7">FMN-linked oxidoreductase</fullName>
    </submittedName>
</protein>
<sequence length="370" mass="40598">MFPDSVGNRIPRTLQRPGFEKVARDQLSPKSWAFNTGAANDNLTRGANQTMLQRVWLRPAIMRDISTVTTYWTLLGCQFTVLVYTAPVDAAKSVCGEAELPLARAAYKAGILYINRDRRETEAQIRQATASGKVKGFLITADLSVMFKREADERLKPGGGRGLVVSINEQQQPLGGPSMNANASLAKSNSSFIDPTLNWQEFPWLRSITELPLLIKGVQRAEDAHLALHYGLDNIVVSNHGGRAADTAPPSILTLLEIRRNCPEAFEEMIFLVDGGFRRGSDVVKAVCLEASVVGLGRPFTYALTYGEPGVLHAIEVLKKEVETAMQLIGLTDLRDASPRYINTATLDRLLPPNNGRPEALATGWTRAKL</sequence>
<dbReference type="GeneID" id="37140841"/>
<comment type="similarity">
    <text evidence="3">Belongs to the FMN-dependent alpha-hydroxy acid dehydrogenase family.</text>
</comment>
<accession>A0A319C9A3</accession>
<dbReference type="PIRSF" id="PIRSF000138">
    <property type="entry name" value="Al-hdrx_acd_dh"/>
    <property type="match status" value="1"/>
</dbReference>
<dbReference type="InterPro" id="IPR037396">
    <property type="entry name" value="FMN_HAD"/>
</dbReference>
<dbReference type="Proteomes" id="UP000248340">
    <property type="component" value="Unassembled WGS sequence"/>
</dbReference>
<feature type="binding site" evidence="5">
    <location>
        <position position="240"/>
    </location>
    <ligand>
        <name>glyoxylate</name>
        <dbReference type="ChEBI" id="CHEBI:36655"/>
    </ligand>
</feature>
<feature type="binding site" evidence="5">
    <location>
        <begin position="297"/>
        <end position="298"/>
    </location>
    <ligand>
        <name>FMN</name>
        <dbReference type="ChEBI" id="CHEBI:58210"/>
    </ligand>
</feature>
<dbReference type="VEuPathDB" id="FungiDB:BO82DRAFT_384399"/>
<dbReference type="Pfam" id="PF01070">
    <property type="entry name" value="FMN_dh"/>
    <property type="match status" value="1"/>
</dbReference>
<dbReference type="InterPro" id="IPR013785">
    <property type="entry name" value="Aldolase_TIM"/>
</dbReference>
<feature type="domain" description="FMN hydroxy acid dehydrogenase" evidence="6">
    <location>
        <begin position="8"/>
        <end position="347"/>
    </location>
</feature>
<dbReference type="OrthoDB" id="1925334at2759"/>
<organism evidence="7 8">
    <name type="scientific">Aspergillus uvarum CBS 121591</name>
    <dbReference type="NCBI Taxonomy" id="1448315"/>
    <lineage>
        <taxon>Eukaryota</taxon>
        <taxon>Fungi</taxon>
        <taxon>Dikarya</taxon>
        <taxon>Ascomycota</taxon>
        <taxon>Pezizomycotina</taxon>
        <taxon>Eurotiomycetes</taxon>
        <taxon>Eurotiomycetidae</taxon>
        <taxon>Eurotiales</taxon>
        <taxon>Aspergillaceae</taxon>
        <taxon>Aspergillus</taxon>
        <taxon>Aspergillus subgen. Circumdati</taxon>
    </lineage>
</organism>
<reference evidence="7 8" key="1">
    <citation type="submission" date="2016-12" db="EMBL/GenBank/DDBJ databases">
        <title>The genomes of Aspergillus section Nigri reveals drivers in fungal speciation.</title>
        <authorList>
            <consortium name="DOE Joint Genome Institute"/>
            <person name="Vesth T.C."/>
            <person name="Nybo J."/>
            <person name="Theobald S."/>
            <person name="Brandl J."/>
            <person name="Frisvad J.C."/>
            <person name="Nielsen K.F."/>
            <person name="Lyhne E.K."/>
            <person name="Kogle M.E."/>
            <person name="Kuo A."/>
            <person name="Riley R."/>
            <person name="Clum A."/>
            <person name="Nolan M."/>
            <person name="Lipzen A."/>
            <person name="Salamov A."/>
            <person name="Henrissat B."/>
            <person name="Wiebenga A."/>
            <person name="De Vries R.P."/>
            <person name="Grigoriev I.V."/>
            <person name="Mortensen U.H."/>
            <person name="Andersen M.R."/>
            <person name="Baker S.E."/>
        </authorList>
    </citation>
    <scope>NUCLEOTIDE SEQUENCE [LARGE SCALE GENOMIC DNA]</scope>
    <source>
        <strain evidence="7 8">CBS 121591</strain>
    </source>
</reference>
<dbReference type="Gene3D" id="3.20.20.70">
    <property type="entry name" value="Aldolase class I"/>
    <property type="match status" value="2"/>
</dbReference>
<evidence type="ECO:0000256" key="1">
    <source>
        <dbReference type="ARBA" id="ARBA00001917"/>
    </source>
</evidence>
<evidence type="ECO:0000256" key="4">
    <source>
        <dbReference type="PIRSR" id="PIRSR000138-1"/>
    </source>
</evidence>
<evidence type="ECO:0000313" key="7">
    <source>
        <dbReference type="EMBL" id="PYH80559.1"/>
    </source>
</evidence>
<feature type="binding site" evidence="5">
    <location>
        <position position="113"/>
    </location>
    <ligand>
        <name>glyoxylate</name>
        <dbReference type="ChEBI" id="CHEBI:36655"/>
    </ligand>
</feature>
<keyword evidence="8" id="KW-1185">Reference proteome</keyword>
<name>A0A319C9A3_9EURO</name>
<dbReference type="InterPro" id="IPR000262">
    <property type="entry name" value="FMN-dep_DH"/>
</dbReference>
<feature type="binding site" evidence="5">
    <location>
        <position position="238"/>
    </location>
    <ligand>
        <name>FMN</name>
        <dbReference type="ChEBI" id="CHEBI:58210"/>
    </ligand>
</feature>
<keyword evidence="2" id="KW-0560">Oxidoreductase</keyword>
<dbReference type="GO" id="GO:0010181">
    <property type="term" value="F:FMN binding"/>
    <property type="evidence" value="ECO:0007669"/>
    <property type="project" value="InterPro"/>
</dbReference>
<evidence type="ECO:0000313" key="8">
    <source>
        <dbReference type="Proteomes" id="UP000248340"/>
    </source>
</evidence>
<evidence type="ECO:0000256" key="3">
    <source>
        <dbReference type="ARBA" id="ARBA00024042"/>
    </source>
</evidence>
<comment type="cofactor">
    <cofactor evidence="1">
        <name>FMN</name>
        <dbReference type="ChEBI" id="CHEBI:58210"/>
    </cofactor>
</comment>
<dbReference type="InterPro" id="IPR012133">
    <property type="entry name" value="Alpha-hydoxy_acid_DH_FMN"/>
</dbReference>
<dbReference type="PANTHER" id="PTHR10578:SF104">
    <property type="entry name" value="CYTOCHROME B2, MITOCHONDRIAL-RELATED"/>
    <property type="match status" value="1"/>
</dbReference>
<dbReference type="AlphaFoldDB" id="A0A319C9A3"/>
<dbReference type="GO" id="GO:0016491">
    <property type="term" value="F:oxidoreductase activity"/>
    <property type="evidence" value="ECO:0007669"/>
    <property type="project" value="UniProtKB-KW"/>
</dbReference>
<feature type="binding site" evidence="5">
    <location>
        <position position="216"/>
    </location>
    <ligand>
        <name>FMN</name>
        <dbReference type="ChEBI" id="CHEBI:58210"/>
    </ligand>
</feature>
<dbReference type="STRING" id="1448315.A0A319C9A3"/>
<dbReference type="PROSITE" id="PS51349">
    <property type="entry name" value="FMN_HYDROXY_ACID_DH_2"/>
    <property type="match status" value="1"/>
</dbReference>
<feature type="active site" description="Proton acceptor" evidence="4">
    <location>
        <position position="240"/>
    </location>
</feature>
<evidence type="ECO:0000259" key="6">
    <source>
        <dbReference type="PROSITE" id="PS51349"/>
    </source>
</evidence>
<proteinExistence type="inferred from homology"/>
<dbReference type="EMBL" id="KZ821709">
    <property type="protein sequence ID" value="PYH80559.1"/>
    <property type="molecule type" value="Genomic_DNA"/>
</dbReference>